<evidence type="ECO:0000313" key="3">
    <source>
        <dbReference type="Proteomes" id="UP001443914"/>
    </source>
</evidence>
<keyword evidence="1" id="KW-0472">Membrane</keyword>
<feature type="transmembrane region" description="Helical" evidence="1">
    <location>
        <begin position="70"/>
        <end position="90"/>
    </location>
</feature>
<evidence type="ECO:0000313" key="2">
    <source>
        <dbReference type="EMBL" id="KAK9689192.1"/>
    </source>
</evidence>
<proteinExistence type="predicted"/>
<feature type="transmembrane region" description="Helical" evidence="1">
    <location>
        <begin position="96"/>
        <end position="115"/>
    </location>
</feature>
<organism evidence="2 3">
    <name type="scientific">Saponaria officinalis</name>
    <name type="common">Common soapwort</name>
    <name type="synonym">Lychnis saponaria</name>
    <dbReference type="NCBI Taxonomy" id="3572"/>
    <lineage>
        <taxon>Eukaryota</taxon>
        <taxon>Viridiplantae</taxon>
        <taxon>Streptophyta</taxon>
        <taxon>Embryophyta</taxon>
        <taxon>Tracheophyta</taxon>
        <taxon>Spermatophyta</taxon>
        <taxon>Magnoliopsida</taxon>
        <taxon>eudicotyledons</taxon>
        <taxon>Gunneridae</taxon>
        <taxon>Pentapetalae</taxon>
        <taxon>Caryophyllales</taxon>
        <taxon>Caryophyllaceae</taxon>
        <taxon>Caryophylleae</taxon>
        <taxon>Saponaria</taxon>
    </lineage>
</organism>
<keyword evidence="3" id="KW-1185">Reference proteome</keyword>
<gene>
    <name evidence="2" type="ORF">RND81_09G042200</name>
</gene>
<keyword evidence="1" id="KW-0812">Transmembrane</keyword>
<keyword evidence="1" id="KW-1133">Transmembrane helix</keyword>
<protein>
    <submittedName>
        <fullName evidence="2">Uncharacterized protein</fullName>
    </submittedName>
</protein>
<comment type="caution">
    <text evidence="2">The sequence shown here is derived from an EMBL/GenBank/DDBJ whole genome shotgun (WGS) entry which is preliminary data.</text>
</comment>
<evidence type="ECO:0000256" key="1">
    <source>
        <dbReference type="SAM" id="Phobius"/>
    </source>
</evidence>
<dbReference type="AlphaFoldDB" id="A0AAW1IHW6"/>
<dbReference type="Proteomes" id="UP001443914">
    <property type="component" value="Unassembled WGS sequence"/>
</dbReference>
<name>A0AAW1IHW6_SAPOF</name>
<sequence length="117" mass="13913">MSSLVKYVFPFFLSHTNSHYFLTTHLLFRQHRLSLKHFFNLHSFFSLTSHLLFQQNRLSHRTFLSTSSQALTLTCSFTVCSFPFSLNTYLFPHSPFLPFFILNTHFLFHFISLLTKI</sequence>
<dbReference type="EMBL" id="JBDFQZ010000009">
    <property type="protein sequence ID" value="KAK9689192.1"/>
    <property type="molecule type" value="Genomic_DNA"/>
</dbReference>
<reference evidence="2" key="1">
    <citation type="submission" date="2024-03" db="EMBL/GenBank/DDBJ databases">
        <title>WGS assembly of Saponaria officinalis var. Norfolk2.</title>
        <authorList>
            <person name="Jenkins J."/>
            <person name="Shu S."/>
            <person name="Grimwood J."/>
            <person name="Barry K."/>
            <person name="Goodstein D."/>
            <person name="Schmutz J."/>
            <person name="Leebens-Mack J."/>
            <person name="Osbourn A."/>
        </authorList>
    </citation>
    <scope>NUCLEOTIDE SEQUENCE [LARGE SCALE GENOMIC DNA]</scope>
    <source>
        <strain evidence="2">JIC</strain>
    </source>
</reference>
<accession>A0AAW1IHW6</accession>